<proteinExistence type="predicted"/>
<evidence type="ECO:0000313" key="1">
    <source>
        <dbReference type="EMBL" id="KAK6971688.1"/>
    </source>
</evidence>
<protein>
    <submittedName>
        <fullName evidence="1">Uncharacterized protein</fullName>
    </submittedName>
</protein>
<organism evidence="1 2">
    <name type="scientific">Favolaschia claudopus</name>
    <dbReference type="NCBI Taxonomy" id="2862362"/>
    <lineage>
        <taxon>Eukaryota</taxon>
        <taxon>Fungi</taxon>
        <taxon>Dikarya</taxon>
        <taxon>Basidiomycota</taxon>
        <taxon>Agaricomycotina</taxon>
        <taxon>Agaricomycetes</taxon>
        <taxon>Agaricomycetidae</taxon>
        <taxon>Agaricales</taxon>
        <taxon>Marasmiineae</taxon>
        <taxon>Mycenaceae</taxon>
        <taxon>Favolaschia</taxon>
    </lineage>
</organism>
<reference evidence="1 2" key="1">
    <citation type="journal article" date="2024" name="J Genomics">
        <title>Draft genome sequencing and assembly of Favolaschia claudopus CIRM-BRFM 2984 isolated from oak limbs.</title>
        <authorList>
            <person name="Navarro D."/>
            <person name="Drula E."/>
            <person name="Chaduli D."/>
            <person name="Cazenave R."/>
            <person name="Ahrendt S."/>
            <person name="Wang J."/>
            <person name="Lipzen A."/>
            <person name="Daum C."/>
            <person name="Barry K."/>
            <person name="Grigoriev I.V."/>
            <person name="Favel A."/>
            <person name="Rosso M.N."/>
            <person name="Martin F."/>
        </authorList>
    </citation>
    <scope>NUCLEOTIDE SEQUENCE [LARGE SCALE GENOMIC DNA]</scope>
    <source>
        <strain evidence="1 2">CIRM-BRFM 2984</strain>
    </source>
</reference>
<dbReference type="EMBL" id="JAWWNJ010000206">
    <property type="protein sequence ID" value="KAK6971688.1"/>
    <property type="molecule type" value="Genomic_DNA"/>
</dbReference>
<accession>A0AAV9Z506</accession>
<gene>
    <name evidence="1" type="ORF">R3P38DRAFT_2813589</name>
</gene>
<comment type="caution">
    <text evidence="1">The sequence shown here is derived from an EMBL/GenBank/DDBJ whole genome shotgun (WGS) entry which is preliminary data.</text>
</comment>
<name>A0AAV9Z506_9AGAR</name>
<dbReference type="Proteomes" id="UP001362999">
    <property type="component" value="Unassembled WGS sequence"/>
</dbReference>
<sequence length="124" mass="14013">MTHERLNPRIPSSGQCRTESGKLDTIYAARAHSAHRKLFNDNQSGCEKPLAGSIRSLNPLPLACDEIIKPASACHAEFGKPFRPGDRSRDEPCFIRWLGWDGLVWMCWDLLGCLRTDEDKETED</sequence>
<dbReference type="AlphaFoldDB" id="A0AAV9Z506"/>
<evidence type="ECO:0000313" key="2">
    <source>
        <dbReference type="Proteomes" id="UP001362999"/>
    </source>
</evidence>
<keyword evidence="2" id="KW-1185">Reference proteome</keyword>